<dbReference type="InterPro" id="IPR002508">
    <property type="entry name" value="MurNAc-LAA_cat"/>
</dbReference>
<name>A0ABS9KI66_9BACT</name>
<comment type="catalytic activity">
    <reaction evidence="1">
        <text>Hydrolyzes the link between N-acetylmuramoyl residues and L-amino acid residues in certain cell-wall glycopeptides.</text>
        <dbReference type="EC" id="3.5.1.28"/>
    </reaction>
</comment>
<dbReference type="PANTHER" id="PTHR30404">
    <property type="entry name" value="N-ACETYLMURAMOYL-L-ALANINE AMIDASE"/>
    <property type="match status" value="1"/>
</dbReference>
<evidence type="ECO:0000259" key="4">
    <source>
        <dbReference type="SMART" id="SM00646"/>
    </source>
</evidence>
<dbReference type="Gene3D" id="3.40.630.40">
    <property type="entry name" value="Zn-dependent exopeptidases"/>
    <property type="match status" value="1"/>
</dbReference>
<dbReference type="InterPro" id="IPR050695">
    <property type="entry name" value="N-acetylmuramoyl_amidase_3"/>
</dbReference>
<keyword evidence="3" id="KW-0378">Hydrolase</keyword>
<dbReference type="CDD" id="cd02696">
    <property type="entry name" value="MurNAc-LAA"/>
    <property type="match status" value="1"/>
</dbReference>
<reference evidence="5" key="2">
    <citation type="submission" date="2024-05" db="EMBL/GenBank/DDBJ databases">
        <title>Rhodohalobacter halophilus gen. nov., sp. nov., a moderately halophilic member of the family Balneolaceae.</title>
        <authorList>
            <person name="Xia J."/>
        </authorList>
    </citation>
    <scope>NUCLEOTIDE SEQUENCE</scope>
    <source>
        <strain evidence="5">WB101</strain>
    </source>
</reference>
<sequence>MERTLILTILCFLALQFVWLPEELPAQNQLERISVHERSDGKGYVFRYHLDQAADSFSVSQPAPDLIQVMLHSPGLDTLDFIHPEESTAYDHIDYHKNSEGFGFDIFLDKDMFVKTAAYPDRNSNDMLVALEYTSKEEITKIADETDFIYWHEYREEPTTELVNSQDDTFVPIRDGREFNTIVIDAGHGGHDPGSMNRRLGLQEKDIALEVAIRVGDYIKEHIPDMEVIYTREDDTFVPLDKRGLIATRAKADLFLSIHLNAVRDSRAYGSEVFFLGMHRSESALEIMKRENSVVNLEENGGQQQLSEEELLIYELANAGNIAVSERIAAMVEQQFRNRAQRRSRGVKQAGLMVLWHASTPAILVELGFLSNPNEARYMNSEYGQTILASAIFRAIRDFKVEYDRSIDQANTASNE</sequence>
<dbReference type="EC" id="3.5.1.28" evidence="2"/>
<accession>A0ABS9KI66</accession>
<dbReference type="PANTHER" id="PTHR30404:SF0">
    <property type="entry name" value="N-ACETYLMURAMOYL-L-ALANINE AMIDASE AMIC"/>
    <property type="match status" value="1"/>
</dbReference>
<evidence type="ECO:0000313" key="6">
    <source>
        <dbReference type="Proteomes" id="UP001165366"/>
    </source>
</evidence>
<evidence type="ECO:0000256" key="2">
    <source>
        <dbReference type="ARBA" id="ARBA00011901"/>
    </source>
</evidence>
<dbReference type="SUPFAM" id="SSF53187">
    <property type="entry name" value="Zn-dependent exopeptidases"/>
    <property type="match status" value="1"/>
</dbReference>
<keyword evidence="6" id="KW-1185">Reference proteome</keyword>
<proteinExistence type="predicted"/>
<evidence type="ECO:0000313" key="5">
    <source>
        <dbReference type="EMBL" id="MCG2590526.1"/>
    </source>
</evidence>
<feature type="domain" description="MurNAc-LAA" evidence="4">
    <location>
        <begin position="244"/>
        <end position="397"/>
    </location>
</feature>
<evidence type="ECO:0000256" key="1">
    <source>
        <dbReference type="ARBA" id="ARBA00001561"/>
    </source>
</evidence>
<dbReference type="SMART" id="SM00646">
    <property type="entry name" value="Ami_3"/>
    <property type="match status" value="1"/>
</dbReference>
<dbReference type="EMBL" id="JAKLWS010000035">
    <property type="protein sequence ID" value="MCG2590526.1"/>
    <property type="molecule type" value="Genomic_DNA"/>
</dbReference>
<evidence type="ECO:0000256" key="3">
    <source>
        <dbReference type="ARBA" id="ARBA00022801"/>
    </source>
</evidence>
<protein>
    <recommendedName>
        <fullName evidence="2">N-acetylmuramoyl-L-alanine amidase</fullName>
        <ecNumber evidence="2">3.5.1.28</ecNumber>
    </recommendedName>
</protein>
<dbReference type="Proteomes" id="UP001165366">
    <property type="component" value="Unassembled WGS sequence"/>
</dbReference>
<comment type="caution">
    <text evidence="5">The sequence shown here is derived from an EMBL/GenBank/DDBJ whole genome shotgun (WGS) entry which is preliminary data.</text>
</comment>
<dbReference type="RefSeq" id="WP_237855951.1">
    <property type="nucleotide sequence ID" value="NZ_JAKLWS010000035.1"/>
</dbReference>
<dbReference type="Pfam" id="PF01520">
    <property type="entry name" value="Amidase_3"/>
    <property type="match status" value="1"/>
</dbReference>
<reference evidence="5" key="1">
    <citation type="submission" date="2022-01" db="EMBL/GenBank/DDBJ databases">
        <authorList>
            <person name="Wang Y."/>
        </authorList>
    </citation>
    <scope>NUCLEOTIDE SEQUENCE</scope>
    <source>
        <strain evidence="5">WB101</strain>
    </source>
</reference>
<gene>
    <name evidence="5" type="ORF">L6773_18260</name>
</gene>
<organism evidence="5 6">
    <name type="scientific">Rhodohalobacter sulfatireducens</name>
    <dbReference type="NCBI Taxonomy" id="2911366"/>
    <lineage>
        <taxon>Bacteria</taxon>
        <taxon>Pseudomonadati</taxon>
        <taxon>Balneolota</taxon>
        <taxon>Balneolia</taxon>
        <taxon>Balneolales</taxon>
        <taxon>Balneolaceae</taxon>
        <taxon>Rhodohalobacter</taxon>
    </lineage>
</organism>